<accession>A0A512DIE9</accession>
<evidence type="ECO:0008006" key="3">
    <source>
        <dbReference type="Google" id="ProtNLM"/>
    </source>
</evidence>
<dbReference type="Pfam" id="PF13617">
    <property type="entry name" value="Lipoprotein_19"/>
    <property type="match status" value="1"/>
</dbReference>
<gene>
    <name evidence="1" type="ORF">SAE02_03800</name>
</gene>
<evidence type="ECO:0000313" key="1">
    <source>
        <dbReference type="EMBL" id="GEO36232.1"/>
    </source>
</evidence>
<keyword evidence="2" id="KW-1185">Reference proteome</keyword>
<dbReference type="RefSeq" id="WP_244619384.1">
    <property type="nucleotide sequence ID" value="NZ_BJYZ01000002.1"/>
</dbReference>
<name>A0A512DIE9_9PROT</name>
<protein>
    <recommendedName>
        <fullName evidence="3">YnbE-like lipoprotein</fullName>
    </recommendedName>
</protein>
<reference evidence="1 2" key="1">
    <citation type="submission" date="2019-07" db="EMBL/GenBank/DDBJ databases">
        <title>Whole genome shotgun sequence of Skermanella aerolata NBRC 106429.</title>
        <authorList>
            <person name="Hosoyama A."/>
            <person name="Uohara A."/>
            <person name="Ohji S."/>
            <person name="Ichikawa N."/>
        </authorList>
    </citation>
    <scope>NUCLEOTIDE SEQUENCE [LARGE SCALE GENOMIC DNA]</scope>
    <source>
        <strain evidence="1 2">NBRC 106429</strain>
    </source>
</reference>
<dbReference type="AlphaFoldDB" id="A0A512DIE9"/>
<dbReference type="EMBL" id="BJYZ01000002">
    <property type="protein sequence ID" value="GEO36232.1"/>
    <property type="molecule type" value="Genomic_DNA"/>
</dbReference>
<proteinExistence type="predicted"/>
<dbReference type="InterPro" id="IPR025985">
    <property type="entry name" value="YnbE"/>
</dbReference>
<organism evidence="1 2">
    <name type="scientific">Skermanella aerolata</name>
    <dbReference type="NCBI Taxonomy" id="393310"/>
    <lineage>
        <taxon>Bacteria</taxon>
        <taxon>Pseudomonadati</taxon>
        <taxon>Pseudomonadota</taxon>
        <taxon>Alphaproteobacteria</taxon>
        <taxon>Rhodospirillales</taxon>
        <taxon>Azospirillaceae</taxon>
        <taxon>Skermanella</taxon>
    </lineage>
</organism>
<evidence type="ECO:0000313" key="2">
    <source>
        <dbReference type="Proteomes" id="UP000321523"/>
    </source>
</evidence>
<sequence>MTGTIPAHRGASPRTATGRLNLISIFMVALPIVACSPTVKVEAPDKPIEINLNIKIEQEVRIRVERDLEKVFAEDPELFGTAGGPRK</sequence>
<dbReference type="Proteomes" id="UP000321523">
    <property type="component" value="Unassembled WGS sequence"/>
</dbReference>
<comment type="caution">
    <text evidence="1">The sequence shown here is derived from an EMBL/GenBank/DDBJ whole genome shotgun (WGS) entry which is preliminary data.</text>
</comment>